<comment type="caution">
    <text evidence="1">The sequence shown here is derived from an EMBL/GenBank/DDBJ whole genome shotgun (WGS) entry which is preliminary data.</text>
</comment>
<dbReference type="Proteomes" id="UP000304953">
    <property type="component" value="Unassembled WGS sequence"/>
</dbReference>
<evidence type="ECO:0000313" key="1">
    <source>
        <dbReference type="EMBL" id="TGY95710.1"/>
    </source>
</evidence>
<dbReference type="EMBL" id="SRYA01000025">
    <property type="protein sequence ID" value="TGY95710.1"/>
    <property type="molecule type" value="Genomic_DNA"/>
</dbReference>
<accession>A0AC61RUT8</accession>
<evidence type="ECO:0000313" key="2">
    <source>
        <dbReference type="Proteomes" id="UP000304953"/>
    </source>
</evidence>
<reference evidence="1" key="1">
    <citation type="submission" date="2019-04" db="EMBL/GenBank/DDBJ databases">
        <title>Microbes associate with the intestines of laboratory mice.</title>
        <authorList>
            <person name="Navarre W."/>
            <person name="Wong E."/>
            <person name="Huang K."/>
            <person name="Tropini C."/>
            <person name="Ng K."/>
            <person name="Yu B."/>
        </authorList>
    </citation>
    <scope>NUCLEOTIDE SEQUENCE</scope>
    <source>
        <strain evidence="1">NM01_1-7b</strain>
    </source>
</reference>
<protein>
    <submittedName>
        <fullName evidence="1">Uncharacterized protein</fullName>
    </submittedName>
</protein>
<gene>
    <name evidence="1" type="ORF">E5329_13375</name>
</gene>
<proteinExistence type="predicted"/>
<sequence length="221" mass="25560">MGIYLNSGNEKLFKSVHSKVYVDKTGLLQFTNKKLNTDQQYLCISRPRRFGKSMAANMLTAYYSRGCDSKELFAGLETFEALRMYIDMNFEGLKDDVLTLLIHLGYLGYDFDNKHNDENALRYTISLALYAAWNFYHIHREFPGGKGFADLVFLPRRKFPDKPALVVELKWNQTAEGALAHIKRKEYCSSLSEYHGNLLLVGINYDKGTRKHTCRIEEFVK</sequence>
<keyword evidence="2" id="KW-1185">Reference proteome</keyword>
<organism evidence="1 2">
    <name type="scientific">Petralouisia muris</name>
    <dbReference type="NCBI Taxonomy" id="3032872"/>
    <lineage>
        <taxon>Bacteria</taxon>
        <taxon>Bacillati</taxon>
        <taxon>Bacillota</taxon>
        <taxon>Clostridia</taxon>
        <taxon>Lachnospirales</taxon>
        <taxon>Lachnospiraceae</taxon>
        <taxon>Petralouisia</taxon>
    </lineage>
</organism>
<name>A0AC61RUT8_9FIRM</name>